<comment type="caution">
    <text evidence="5">The sequence shown here is derived from an EMBL/GenBank/DDBJ whole genome shotgun (WGS) entry which is preliminary data.</text>
</comment>
<dbReference type="Pfam" id="PF00392">
    <property type="entry name" value="GntR"/>
    <property type="match status" value="1"/>
</dbReference>
<evidence type="ECO:0000313" key="6">
    <source>
        <dbReference type="Proteomes" id="UP001168694"/>
    </source>
</evidence>
<dbReference type="SUPFAM" id="SSF46785">
    <property type="entry name" value="Winged helix' DNA-binding domain"/>
    <property type="match status" value="1"/>
</dbReference>
<dbReference type="EMBL" id="JAUHLN010000002">
    <property type="protein sequence ID" value="MDN4073020.1"/>
    <property type="molecule type" value="Genomic_DNA"/>
</dbReference>
<feature type="domain" description="HTH gntR-type" evidence="4">
    <location>
        <begin position="10"/>
        <end position="77"/>
    </location>
</feature>
<keyword evidence="1" id="KW-0805">Transcription regulation</keyword>
<dbReference type="PANTHER" id="PTHR44846:SF1">
    <property type="entry name" value="MANNOSYL-D-GLYCERATE TRANSPORT_METABOLISM SYSTEM REPRESSOR MNGR-RELATED"/>
    <property type="match status" value="1"/>
</dbReference>
<gene>
    <name evidence="5" type="ORF">QYF49_08300</name>
</gene>
<evidence type="ECO:0000256" key="2">
    <source>
        <dbReference type="ARBA" id="ARBA00023125"/>
    </source>
</evidence>
<protein>
    <submittedName>
        <fullName evidence="5">GntR family transcriptional regulator</fullName>
    </submittedName>
</protein>
<dbReference type="InterPro" id="IPR050679">
    <property type="entry name" value="Bact_HTH_transcr_reg"/>
</dbReference>
<dbReference type="PROSITE" id="PS50949">
    <property type="entry name" value="HTH_GNTR"/>
    <property type="match status" value="1"/>
</dbReference>
<dbReference type="PANTHER" id="PTHR44846">
    <property type="entry name" value="MANNOSYL-D-GLYCERATE TRANSPORT/METABOLISM SYSTEM REPRESSOR MNGR-RELATED"/>
    <property type="match status" value="1"/>
</dbReference>
<keyword evidence="6" id="KW-1185">Reference proteome</keyword>
<dbReference type="SMART" id="SM00866">
    <property type="entry name" value="UTRA"/>
    <property type="match status" value="1"/>
</dbReference>
<dbReference type="InterPro" id="IPR011663">
    <property type="entry name" value="UTRA"/>
</dbReference>
<dbReference type="InterPro" id="IPR036388">
    <property type="entry name" value="WH-like_DNA-bd_sf"/>
</dbReference>
<reference evidence="5" key="1">
    <citation type="submission" date="2023-06" db="EMBL/GenBank/DDBJ databases">
        <title>Draft Genome Sequences of Representative Paenibacillus Polymyxa, Bacillus cereus, Fictibacillus sp., and Brevibacillus agri Strains Isolated from Amazonian Dark Earth.</title>
        <authorList>
            <person name="Pellegrinetti T.A."/>
            <person name="Cunha I.C.M."/>
            <person name="Chaves M.G."/>
            <person name="Freitas A.S."/>
            <person name="Silva A.V.R."/>
            <person name="Tsai S.M."/>
            <person name="Mendes L.W."/>
        </authorList>
    </citation>
    <scope>NUCLEOTIDE SEQUENCE</scope>
    <source>
        <strain evidence="5">CENA-BCM004</strain>
    </source>
</reference>
<proteinExistence type="predicted"/>
<dbReference type="SMART" id="SM00345">
    <property type="entry name" value="HTH_GNTR"/>
    <property type="match status" value="1"/>
</dbReference>
<keyword evidence="3" id="KW-0804">Transcription</keyword>
<sequence>MTRIDKTSRIPLYIQLMDILVNKMEDEIGENGQLPSEREICQQYDLSRTTVRQAINELEKDGYIYKVHGKGTFVSPKKVNQELVKFYSFTEEMKKLGKVPVSKVLSFDVIEADRKISNKIIVAEGTKIYCFSRLRIADDIPMMLETSFVPYDLFPGITKKDLENTALYDIFRNRFETEITMADELFMPVMTNEKEAKLLQMPPSLPCLRIERITHGINRVIEYTNTIARGDKFKYHVRLEN</sequence>
<dbReference type="InterPro" id="IPR000524">
    <property type="entry name" value="Tscrpt_reg_HTH_GntR"/>
</dbReference>
<dbReference type="Proteomes" id="UP001168694">
    <property type="component" value="Unassembled WGS sequence"/>
</dbReference>
<evidence type="ECO:0000313" key="5">
    <source>
        <dbReference type="EMBL" id="MDN4073020.1"/>
    </source>
</evidence>
<accession>A0ABT8E540</accession>
<evidence type="ECO:0000256" key="3">
    <source>
        <dbReference type="ARBA" id="ARBA00023163"/>
    </source>
</evidence>
<dbReference type="Gene3D" id="3.40.1410.10">
    <property type="entry name" value="Chorismate lyase-like"/>
    <property type="match status" value="1"/>
</dbReference>
<dbReference type="SUPFAM" id="SSF64288">
    <property type="entry name" value="Chorismate lyase-like"/>
    <property type="match status" value="1"/>
</dbReference>
<evidence type="ECO:0000256" key="1">
    <source>
        <dbReference type="ARBA" id="ARBA00023015"/>
    </source>
</evidence>
<dbReference type="InterPro" id="IPR036390">
    <property type="entry name" value="WH_DNA-bd_sf"/>
</dbReference>
<dbReference type="Gene3D" id="1.10.10.10">
    <property type="entry name" value="Winged helix-like DNA-binding domain superfamily/Winged helix DNA-binding domain"/>
    <property type="match status" value="1"/>
</dbReference>
<dbReference type="RefSeq" id="WP_290399170.1">
    <property type="nucleotide sequence ID" value="NZ_JAUHLN010000002.1"/>
</dbReference>
<name>A0ABT8E540_9BACL</name>
<organism evidence="5 6">
    <name type="scientific">Fictibacillus terranigra</name>
    <dbReference type="NCBI Taxonomy" id="3058424"/>
    <lineage>
        <taxon>Bacteria</taxon>
        <taxon>Bacillati</taxon>
        <taxon>Bacillota</taxon>
        <taxon>Bacilli</taxon>
        <taxon>Bacillales</taxon>
        <taxon>Fictibacillaceae</taxon>
        <taxon>Fictibacillus</taxon>
    </lineage>
</organism>
<dbReference type="Pfam" id="PF07702">
    <property type="entry name" value="UTRA"/>
    <property type="match status" value="1"/>
</dbReference>
<keyword evidence="2" id="KW-0238">DNA-binding</keyword>
<dbReference type="PRINTS" id="PR00035">
    <property type="entry name" value="HTHGNTR"/>
</dbReference>
<dbReference type="CDD" id="cd07377">
    <property type="entry name" value="WHTH_GntR"/>
    <property type="match status" value="1"/>
</dbReference>
<evidence type="ECO:0000259" key="4">
    <source>
        <dbReference type="PROSITE" id="PS50949"/>
    </source>
</evidence>
<dbReference type="InterPro" id="IPR028978">
    <property type="entry name" value="Chorismate_lyase_/UTRA_dom_sf"/>
</dbReference>